<dbReference type="RefSeq" id="WP_148395608.1">
    <property type="nucleotide sequence ID" value="NZ_JAJAGH010000001.1"/>
</dbReference>
<organism evidence="3 4">
    <name type="scientific">Hominibacterium faecale</name>
    <dbReference type="NCBI Taxonomy" id="2839743"/>
    <lineage>
        <taxon>Bacteria</taxon>
        <taxon>Bacillati</taxon>
        <taxon>Bacillota</taxon>
        <taxon>Clostridia</taxon>
        <taxon>Peptostreptococcales</taxon>
        <taxon>Anaerovoracaceae</taxon>
        <taxon>Hominibacterium</taxon>
    </lineage>
</organism>
<evidence type="ECO:0000256" key="1">
    <source>
        <dbReference type="ARBA" id="ARBA00023125"/>
    </source>
</evidence>
<dbReference type="Pfam" id="PF13411">
    <property type="entry name" value="MerR_1"/>
    <property type="match status" value="1"/>
</dbReference>
<dbReference type="SUPFAM" id="SSF55136">
    <property type="entry name" value="Probable bacterial effector-binding domain"/>
    <property type="match status" value="1"/>
</dbReference>
<dbReference type="InterPro" id="IPR009061">
    <property type="entry name" value="DNA-bd_dom_put_sf"/>
</dbReference>
<reference evidence="3" key="1">
    <citation type="submission" date="2022-09" db="EMBL/GenBank/DDBJ databases">
        <title>Culturomic study of gut microbiota in children with autism spectrum disorder.</title>
        <authorList>
            <person name="Efimov B.A."/>
            <person name="Chaplin A.V."/>
            <person name="Sokolova S.R."/>
            <person name="Pikina A.P."/>
            <person name="Korzhanova M."/>
            <person name="Belova V."/>
            <person name="Korostin D."/>
        </authorList>
    </citation>
    <scope>NUCLEOTIDE SEQUENCE</scope>
    <source>
        <strain evidence="3">ASD5510</strain>
    </source>
</reference>
<dbReference type="AlphaFoldDB" id="A0A9J6QNQ1"/>
<comment type="caution">
    <text evidence="3">The sequence shown here is derived from an EMBL/GenBank/DDBJ whole genome shotgun (WGS) entry which is preliminary data.</text>
</comment>
<dbReference type="SMART" id="SM00422">
    <property type="entry name" value="HTH_MERR"/>
    <property type="match status" value="1"/>
</dbReference>
<gene>
    <name evidence="3" type="ORF">OBO34_10630</name>
</gene>
<dbReference type="InterPro" id="IPR047057">
    <property type="entry name" value="MerR_fam"/>
</dbReference>
<dbReference type="InterPro" id="IPR029442">
    <property type="entry name" value="GyrI-like"/>
</dbReference>
<feature type="domain" description="HTH merR-type" evidence="2">
    <location>
        <begin position="8"/>
        <end position="78"/>
    </location>
</feature>
<name>A0A9J6QNQ1_9FIRM</name>
<proteinExistence type="predicted"/>
<dbReference type="Gene3D" id="1.10.1660.10">
    <property type="match status" value="1"/>
</dbReference>
<keyword evidence="4" id="KW-1185">Reference proteome</keyword>
<dbReference type="GO" id="GO:0003700">
    <property type="term" value="F:DNA-binding transcription factor activity"/>
    <property type="evidence" value="ECO:0007669"/>
    <property type="project" value="InterPro"/>
</dbReference>
<evidence type="ECO:0000313" key="3">
    <source>
        <dbReference type="EMBL" id="MCU7378809.1"/>
    </source>
</evidence>
<dbReference type="Proteomes" id="UP001065549">
    <property type="component" value="Unassembled WGS sequence"/>
</dbReference>
<dbReference type="InterPro" id="IPR000551">
    <property type="entry name" value="MerR-type_HTH_dom"/>
</dbReference>
<dbReference type="PANTHER" id="PTHR30204">
    <property type="entry name" value="REDOX-CYCLING DRUG-SENSING TRANSCRIPTIONAL ACTIVATOR SOXR"/>
    <property type="match status" value="1"/>
</dbReference>
<dbReference type="Gene3D" id="3.20.80.10">
    <property type="entry name" value="Regulatory factor, effector binding domain"/>
    <property type="match status" value="1"/>
</dbReference>
<dbReference type="CDD" id="cd01107">
    <property type="entry name" value="HTH_BmrR"/>
    <property type="match status" value="1"/>
</dbReference>
<dbReference type="Pfam" id="PF06445">
    <property type="entry name" value="GyrI-like"/>
    <property type="match status" value="1"/>
</dbReference>
<evidence type="ECO:0000313" key="4">
    <source>
        <dbReference type="Proteomes" id="UP001065549"/>
    </source>
</evidence>
<dbReference type="PANTHER" id="PTHR30204:SF96">
    <property type="entry name" value="CHROMOSOME-ANCHORING PROTEIN RACA"/>
    <property type="match status" value="1"/>
</dbReference>
<accession>A0A9J6QNQ1</accession>
<protein>
    <submittedName>
        <fullName evidence="3">MerR family transcriptional regulator</fullName>
    </submittedName>
</protein>
<dbReference type="PROSITE" id="PS50937">
    <property type="entry name" value="HTH_MERR_2"/>
    <property type="match status" value="1"/>
</dbReference>
<dbReference type="PROSITE" id="PS00552">
    <property type="entry name" value="HTH_MERR_1"/>
    <property type="match status" value="1"/>
</dbReference>
<dbReference type="EMBL" id="JAOSHN010000004">
    <property type="protein sequence ID" value="MCU7378809.1"/>
    <property type="molecule type" value="Genomic_DNA"/>
</dbReference>
<evidence type="ECO:0000259" key="2">
    <source>
        <dbReference type="PROSITE" id="PS50937"/>
    </source>
</evidence>
<keyword evidence="1" id="KW-0238">DNA-binding</keyword>
<dbReference type="GO" id="GO:0003677">
    <property type="term" value="F:DNA binding"/>
    <property type="evidence" value="ECO:0007669"/>
    <property type="project" value="UniProtKB-KW"/>
</dbReference>
<sequence>MSTKEQEYYSIGEVSKICNISKKALRFYDKIGIISPDKISEENNYRFYSKETLLSVPVIKYFKQMGFKLEEMRDFLEGSSYQAHEKGFRAKIDELKLMEEEIHIAYTSVRDWYDLVLEAESVIENDVTEVSIKYQDPMTTCYLEQEFSYNYMQSVINIEWTNYLEEIDRAITGPVIHWFPNYREKMAEERTRVRILQKIITDCGDNPTMTLGGHMAASCYHIGPHETINDTYEKIFKWANAHGYQCAEDSIERYVTDYWTIRNAEEFVTEVLIKVTR</sequence>
<dbReference type="InterPro" id="IPR011256">
    <property type="entry name" value="Reg_factor_effector_dom_sf"/>
</dbReference>
<dbReference type="SUPFAM" id="SSF46955">
    <property type="entry name" value="Putative DNA-binding domain"/>
    <property type="match status" value="1"/>
</dbReference>